<dbReference type="KEGG" id="vg:55608545"/>
<accession>A0A384ZS58</accession>
<organism evidence="1 2">
    <name type="scientific">Vibrio phage YC</name>
    <dbReference type="NCBI Taxonomy" id="2267403"/>
    <lineage>
        <taxon>Viruses</taxon>
        <taxon>Duplodnaviria</taxon>
        <taxon>Heunggongvirae</taxon>
        <taxon>Uroviricota</taxon>
        <taxon>Caudoviricetes</taxon>
        <taxon>Pantevenvirales</taxon>
        <taxon>Ackermannviridae</taxon>
        <taxon>Campanilevirus</taxon>
        <taxon>Campanilevirus YC</taxon>
    </lineage>
</organism>
<sequence>MTNSAQLANYLMKHTRLKIISRTPSRIHMQSVKGLRVLLTETNMFTSVNVLVETQGGTVTYQNTFSQCENTCELTPFALELALASIQLHI</sequence>
<keyword evidence="2" id="KW-1185">Reference proteome</keyword>
<dbReference type="RefSeq" id="YP_009838313.1">
    <property type="nucleotide sequence ID" value="NC_048709.1"/>
</dbReference>
<protein>
    <submittedName>
        <fullName evidence="1">Uncharacterized protein</fullName>
    </submittedName>
</protein>
<dbReference type="GeneID" id="55608545"/>
<dbReference type="EMBL" id="MH375644">
    <property type="protein sequence ID" value="AXC34467.1"/>
    <property type="molecule type" value="Genomic_DNA"/>
</dbReference>
<proteinExistence type="predicted"/>
<name>A0A384ZS58_9CAUD</name>
<evidence type="ECO:0000313" key="1">
    <source>
        <dbReference type="EMBL" id="AXC34467.1"/>
    </source>
</evidence>
<evidence type="ECO:0000313" key="2">
    <source>
        <dbReference type="Proteomes" id="UP000260311"/>
    </source>
</evidence>
<dbReference type="Proteomes" id="UP000260311">
    <property type="component" value="Segment"/>
</dbReference>
<reference evidence="1 2" key="1">
    <citation type="submission" date="2018-05" db="EMBL/GenBank/DDBJ databases">
        <title>The genome of Vibrio coralliilyticus phage YC.</title>
        <authorList>
            <person name="Benler S."/>
        </authorList>
    </citation>
    <scope>NUCLEOTIDE SEQUENCE [LARGE SCALE GENOMIC DNA]</scope>
</reference>